<name>A0A059XZI7_9BACT</name>
<dbReference type="EMBL" id="CP007243">
    <property type="protein sequence ID" value="AIA30686.1"/>
    <property type="molecule type" value="Genomic_DNA"/>
</dbReference>
<dbReference type="PANTHER" id="PTHR30026">
    <property type="entry name" value="OUTER MEMBRANE PROTEIN TOLC"/>
    <property type="match status" value="1"/>
</dbReference>
<keyword evidence="10" id="KW-1185">Reference proteome</keyword>
<evidence type="ECO:0000256" key="6">
    <source>
        <dbReference type="ARBA" id="ARBA00023136"/>
    </source>
</evidence>
<evidence type="ECO:0000313" key="10">
    <source>
        <dbReference type="Proteomes" id="UP000027059"/>
    </source>
</evidence>
<evidence type="ECO:0000256" key="5">
    <source>
        <dbReference type="ARBA" id="ARBA00022692"/>
    </source>
</evidence>
<evidence type="ECO:0000256" key="7">
    <source>
        <dbReference type="ARBA" id="ARBA00023237"/>
    </source>
</evidence>
<evidence type="ECO:0000256" key="2">
    <source>
        <dbReference type="ARBA" id="ARBA00007613"/>
    </source>
</evidence>
<keyword evidence="6" id="KW-0472">Membrane</keyword>
<dbReference type="GO" id="GO:0009279">
    <property type="term" value="C:cell outer membrane"/>
    <property type="evidence" value="ECO:0007669"/>
    <property type="project" value="UniProtKB-SubCell"/>
</dbReference>
<dbReference type="HOGENOM" id="CLU_012817_10_6_0"/>
<dbReference type="Pfam" id="PF02321">
    <property type="entry name" value="OEP"/>
    <property type="match status" value="2"/>
</dbReference>
<keyword evidence="5" id="KW-0812">Transmembrane</keyword>
<accession>A0A059XZI7</accession>
<feature type="coiled-coil region" evidence="8">
    <location>
        <begin position="197"/>
        <end position="224"/>
    </location>
</feature>
<evidence type="ECO:0000313" key="9">
    <source>
        <dbReference type="EMBL" id="AIA30686.1"/>
    </source>
</evidence>
<sequence>MKNGKEEKTKMQRVQNIGRVLLPIFLFLIAPFMMHDERAFASGKEDVPPLPSIDRKPVPVVVPENLTLEEAMRIAIRVHPQYRQAVHQYEANKEIIGQAMSNYYPHLSVGAGYNYETGNFVISPGIPPALFSLIIPPSNTGFNYYQASATVTETLFTFGQRATQVRQARYNANSSSLQALWTLWTLLSNVEVAYDTLAQDQLLVDAAEKTLKDYQDQLQVSKGEYDVGTASKFDLLNAQVNLSNAKLNLITAKNNVKIARVGLLNAMGVVYGGKFNAIPSLTHTTMPQSLDTLTRYAMDTRPDFLALKQQEKADVENELYYKSTFLPSFGANASYSYASIFFPLTYNWSLGATVSVPIFSGFLTVHQVAQAQKTISAARDSIESLRQNLLMQVKQDFLNMETAAERIKTTKSLLSQAKESLRLAEGQYRVGVGSAVAVTQAEADLASARAQFVQAVYGFKIARANLIRDAGMNPLRQLQERNNKGVVAHE</sequence>
<dbReference type="GO" id="GO:0015288">
    <property type="term" value="F:porin activity"/>
    <property type="evidence" value="ECO:0007669"/>
    <property type="project" value="TreeGrafter"/>
</dbReference>
<dbReference type="InterPro" id="IPR028351">
    <property type="entry name" value="CyaE"/>
</dbReference>
<gene>
    <name evidence="9" type="ORF">Y981_07745</name>
</gene>
<dbReference type="PANTHER" id="PTHR30026:SF20">
    <property type="entry name" value="OUTER MEMBRANE PROTEIN TOLC"/>
    <property type="match status" value="1"/>
</dbReference>
<evidence type="ECO:0000256" key="4">
    <source>
        <dbReference type="ARBA" id="ARBA00022452"/>
    </source>
</evidence>
<comment type="similarity">
    <text evidence="2">Belongs to the outer membrane factor (OMF) (TC 1.B.17) family.</text>
</comment>
<dbReference type="InterPro" id="IPR051906">
    <property type="entry name" value="TolC-like"/>
</dbReference>
<dbReference type="KEGG" id="lfp:Y981_07745"/>
<dbReference type="GO" id="GO:1990281">
    <property type="term" value="C:efflux pump complex"/>
    <property type="evidence" value="ECO:0007669"/>
    <property type="project" value="TreeGrafter"/>
</dbReference>
<dbReference type="SUPFAM" id="SSF56954">
    <property type="entry name" value="Outer membrane efflux proteins (OEP)"/>
    <property type="match status" value="1"/>
</dbReference>
<dbReference type="PIRSF" id="PIRSF001892">
    <property type="entry name" value="CyaE"/>
    <property type="match status" value="1"/>
</dbReference>
<organism evidence="9 10">
    <name type="scientific">Leptospirillum ferriphilum YSK</name>
    <dbReference type="NCBI Taxonomy" id="1441628"/>
    <lineage>
        <taxon>Bacteria</taxon>
        <taxon>Pseudomonadati</taxon>
        <taxon>Nitrospirota</taxon>
        <taxon>Nitrospiria</taxon>
        <taxon>Nitrospirales</taxon>
        <taxon>Nitrospiraceae</taxon>
        <taxon>Leptospirillum</taxon>
    </lineage>
</organism>
<dbReference type="Gene3D" id="1.20.1600.10">
    <property type="entry name" value="Outer membrane efflux proteins (OEP)"/>
    <property type="match status" value="1"/>
</dbReference>
<evidence type="ECO:0000256" key="8">
    <source>
        <dbReference type="SAM" id="Coils"/>
    </source>
</evidence>
<dbReference type="Proteomes" id="UP000027059">
    <property type="component" value="Chromosome"/>
</dbReference>
<keyword evidence="3" id="KW-0813">Transport</keyword>
<protein>
    <submittedName>
        <fullName evidence="9">Transporter</fullName>
    </submittedName>
</protein>
<proteinExistence type="inferred from homology"/>
<reference evidence="10" key="1">
    <citation type="submission" date="2014-02" db="EMBL/GenBank/DDBJ databases">
        <title>Complete genome sequence and comparative genomic analysis of the nitrogen-fixing bacterium Leptospirillum ferriphilum YSK.</title>
        <authorList>
            <person name="Guo X."/>
            <person name="Yin H."/>
            <person name="Liang Y."/>
            <person name="Hu Q."/>
            <person name="Ma L."/>
            <person name="Xiao Y."/>
            <person name="Zhang X."/>
            <person name="Qiu G."/>
            <person name="Liu X."/>
        </authorList>
    </citation>
    <scope>NUCLEOTIDE SEQUENCE [LARGE SCALE GENOMIC DNA]</scope>
    <source>
        <strain evidence="10">YSK</strain>
    </source>
</reference>
<evidence type="ECO:0000256" key="3">
    <source>
        <dbReference type="ARBA" id="ARBA00022448"/>
    </source>
</evidence>
<dbReference type="GO" id="GO:0015562">
    <property type="term" value="F:efflux transmembrane transporter activity"/>
    <property type="evidence" value="ECO:0007669"/>
    <property type="project" value="InterPro"/>
</dbReference>
<reference evidence="9 10" key="2">
    <citation type="journal article" date="2015" name="Biomed. Res. Int.">
        <title>Effects of Arsenite Resistance on the Growth and Functional Gene Expression of Leptospirillum ferriphilum and Acidithiobacillus thiooxidans in Pure Culture and Coculture.</title>
        <authorList>
            <person name="Jiang H."/>
            <person name="Liang Y."/>
            <person name="Yin H."/>
            <person name="Xiao Y."/>
            <person name="Guo X."/>
            <person name="Xu Y."/>
            <person name="Hu Q."/>
            <person name="Liu H."/>
            <person name="Liu X."/>
        </authorList>
    </citation>
    <scope>NUCLEOTIDE SEQUENCE [LARGE SCALE GENOMIC DNA]</scope>
    <source>
        <strain evidence="9 10">YSK</strain>
    </source>
</reference>
<comment type="subcellular location">
    <subcellularLocation>
        <location evidence="1">Cell outer membrane</location>
    </subcellularLocation>
</comment>
<evidence type="ECO:0000256" key="1">
    <source>
        <dbReference type="ARBA" id="ARBA00004442"/>
    </source>
</evidence>
<keyword evidence="8" id="KW-0175">Coiled coil</keyword>
<keyword evidence="4" id="KW-1134">Transmembrane beta strand</keyword>
<dbReference type="InterPro" id="IPR003423">
    <property type="entry name" value="OMP_efflux"/>
</dbReference>
<keyword evidence="7" id="KW-0998">Cell outer membrane</keyword>
<dbReference type="AlphaFoldDB" id="A0A059XZI7"/>